<feature type="domain" description="C2H2-type" evidence="10">
    <location>
        <begin position="55"/>
        <end position="83"/>
    </location>
</feature>
<evidence type="ECO:0000313" key="12">
    <source>
        <dbReference type="Proteomes" id="UP001497623"/>
    </source>
</evidence>
<keyword evidence="3" id="KW-0677">Repeat</keyword>
<evidence type="ECO:0000313" key="11">
    <source>
        <dbReference type="EMBL" id="CAL4152807.1"/>
    </source>
</evidence>
<feature type="non-terminal residue" evidence="11">
    <location>
        <position position="100"/>
    </location>
</feature>
<feature type="domain" description="C2H2-type" evidence="10">
    <location>
        <begin position="22"/>
        <end position="49"/>
    </location>
</feature>
<evidence type="ECO:0000256" key="8">
    <source>
        <dbReference type="ARBA" id="ARBA00023242"/>
    </source>
</evidence>
<keyword evidence="12" id="KW-1185">Reference proteome</keyword>
<dbReference type="SUPFAM" id="SSF57667">
    <property type="entry name" value="beta-beta-alpha zinc fingers"/>
    <property type="match status" value="2"/>
</dbReference>
<keyword evidence="5" id="KW-0862">Zinc</keyword>
<feature type="non-terminal residue" evidence="11">
    <location>
        <position position="1"/>
    </location>
</feature>
<dbReference type="EMBL" id="CAXKWB010039261">
    <property type="protein sequence ID" value="CAL4152807.1"/>
    <property type="molecule type" value="Genomic_DNA"/>
</dbReference>
<dbReference type="FunFam" id="3.30.160.60:FF:001270">
    <property type="entry name" value="zinc finger protein 583 isoform X1"/>
    <property type="match status" value="1"/>
</dbReference>
<dbReference type="Gene3D" id="3.30.160.60">
    <property type="entry name" value="Classic Zinc Finger"/>
    <property type="match status" value="3"/>
</dbReference>
<evidence type="ECO:0000256" key="2">
    <source>
        <dbReference type="ARBA" id="ARBA00022723"/>
    </source>
</evidence>
<dbReference type="InterPro" id="IPR036236">
    <property type="entry name" value="Znf_C2H2_sf"/>
</dbReference>
<keyword evidence="8" id="KW-0539">Nucleus</keyword>
<evidence type="ECO:0000256" key="4">
    <source>
        <dbReference type="ARBA" id="ARBA00022771"/>
    </source>
</evidence>
<evidence type="ECO:0000256" key="3">
    <source>
        <dbReference type="ARBA" id="ARBA00022737"/>
    </source>
</evidence>
<dbReference type="GO" id="GO:0003677">
    <property type="term" value="F:DNA binding"/>
    <property type="evidence" value="ECO:0007669"/>
    <property type="project" value="UniProtKB-KW"/>
</dbReference>
<evidence type="ECO:0000256" key="9">
    <source>
        <dbReference type="PROSITE-ProRule" id="PRU00042"/>
    </source>
</evidence>
<dbReference type="Pfam" id="PF00096">
    <property type="entry name" value="zf-C2H2"/>
    <property type="match status" value="2"/>
</dbReference>
<reference evidence="11 12" key="1">
    <citation type="submission" date="2024-05" db="EMBL/GenBank/DDBJ databases">
        <authorList>
            <person name="Wallberg A."/>
        </authorList>
    </citation>
    <scope>NUCLEOTIDE SEQUENCE [LARGE SCALE GENOMIC DNA]</scope>
</reference>
<dbReference type="GO" id="GO:0000981">
    <property type="term" value="F:DNA-binding transcription factor activity, RNA polymerase II-specific"/>
    <property type="evidence" value="ECO:0007669"/>
    <property type="project" value="TreeGrafter"/>
</dbReference>
<dbReference type="PANTHER" id="PTHR24394:SF48">
    <property type="entry name" value="ZINC FINGER PROTEIN 771"/>
    <property type="match status" value="1"/>
</dbReference>
<protein>
    <recommendedName>
        <fullName evidence="10">C2H2-type domain-containing protein</fullName>
    </recommendedName>
</protein>
<dbReference type="SMART" id="SM00355">
    <property type="entry name" value="ZnF_C2H2"/>
    <property type="match status" value="2"/>
</dbReference>
<keyword evidence="2" id="KW-0479">Metal-binding</keyword>
<sequence>KTFQYKNILKDHHNIHTGKKPYQCSECDQTFRQKSHLQRHKKMHTTYESGQLQSHQCWYCGNAYRYREGLKRHMKKKHKGQIETFKIETVKPEPHTSVMY</sequence>
<accession>A0AAV2RYT5</accession>
<evidence type="ECO:0000259" key="10">
    <source>
        <dbReference type="PROSITE" id="PS50157"/>
    </source>
</evidence>
<dbReference type="AlphaFoldDB" id="A0AAV2RYT5"/>
<evidence type="ECO:0000256" key="7">
    <source>
        <dbReference type="ARBA" id="ARBA00023163"/>
    </source>
</evidence>
<dbReference type="Proteomes" id="UP001497623">
    <property type="component" value="Unassembled WGS sequence"/>
</dbReference>
<evidence type="ECO:0000256" key="1">
    <source>
        <dbReference type="ARBA" id="ARBA00004123"/>
    </source>
</evidence>
<dbReference type="GO" id="GO:0005634">
    <property type="term" value="C:nucleus"/>
    <property type="evidence" value="ECO:0007669"/>
    <property type="project" value="UniProtKB-SubCell"/>
</dbReference>
<dbReference type="GO" id="GO:0008270">
    <property type="term" value="F:zinc ion binding"/>
    <property type="evidence" value="ECO:0007669"/>
    <property type="project" value="UniProtKB-KW"/>
</dbReference>
<keyword evidence="6" id="KW-0805">Transcription regulation</keyword>
<gene>
    <name evidence="11" type="ORF">MNOR_LOCUS31085</name>
</gene>
<dbReference type="PANTHER" id="PTHR24394">
    <property type="entry name" value="ZINC FINGER PROTEIN"/>
    <property type="match status" value="1"/>
</dbReference>
<name>A0AAV2RYT5_MEGNR</name>
<evidence type="ECO:0000256" key="6">
    <source>
        <dbReference type="ARBA" id="ARBA00023015"/>
    </source>
</evidence>
<evidence type="ECO:0000256" key="5">
    <source>
        <dbReference type="ARBA" id="ARBA00022833"/>
    </source>
</evidence>
<keyword evidence="7" id="KW-0804">Transcription</keyword>
<dbReference type="InterPro" id="IPR013087">
    <property type="entry name" value="Znf_C2H2_type"/>
</dbReference>
<comment type="subcellular location">
    <subcellularLocation>
        <location evidence="1">Nucleus</location>
    </subcellularLocation>
</comment>
<organism evidence="11 12">
    <name type="scientific">Meganyctiphanes norvegica</name>
    <name type="common">Northern krill</name>
    <name type="synonym">Thysanopoda norvegica</name>
    <dbReference type="NCBI Taxonomy" id="48144"/>
    <lineage>
        <taxon>Eukaryota</taxon>
        <taxon>Metazoa</taxon>
        <taxon>Ecdysozoa</taxon>
        <taxon>Arthropoda</taxon>
        <taxon>Crustacea</taxon>
        <taxon>Multicrustacea</taxon>
        <taxon>Malacostraca</taxon>
        <taxon>Eumalacostraca</taxon>
        <taxon>Eucarida</taxon>
        <taxon>Euphausiacea</taxon>
        <taxon>Euphausiidae</taxon>
        <taxon>Meganyctiphanes</taxon>
    </lineage>
</organism>
<proteinExistence type="predicted"/>
<feature type="domain" description="C2H2-type" evidence="10">
    <location>
        <begin position="1"/>
        <end position="21"/>
    </location>
</feature>
<dbReference type="PROSITE" id="PS00028">
    <property type="entry name" value="ZINC_FINGER_C2H2_1"/>
    <property type="match status" value="2"/>
</dbReference>
<comment type="caution">
    <text evidence="11">The sequence shown here is derived from an EMBL/GenBank/DDBJ whole genome shotgun (WGS) entry which is preliminary data.</text>
</comment>
<keyword evidence="4 9" id="KW-0863">Zinc-finger</keyword>
<dbReference type="PROSITE" id="PS50157">
    <property type="entry name" value="ZINC_FINGER_C2H2_2"/>
    <property type="match status" value="3"/>
</dbReference>